<evidence type="ECO:0000256" key="2">
    <source>
        <dbReference type="ARBA" id="ARBA00022691"/>
    </source>
</evidence>
<keyword evidence="2 6" id="KW-0949">S-adenosyl-L-methionine</keyword>
<evidence type="ECO:0000256" key="5">
    <source>
        <dbReference type="ARBA" id="ARBA00023014"/>
    </source>
</evidence>
<dbReference type="Gene3D" id="3.20.20.70">
    <property type="entry name" value="Aldolase class I"/>
    <property type="match status" value="1"/>
</dbReference>
<feature type="binding site" evidence="6">
    <location>
        <position position="83"/>
    </location>
    <ligand>
        <name>[4Fe-4S] cluster</name>
        <dbReference type="ChEBI" id="CHEBI:49883"/>
        <note>4Fe-4S-S-AdoMet</note>
    </ligand>
</feature>
<dbReference type="CDD" id="cd01335">
    <property type="entry name" value="Radical_SAM"/>
    <property type="match status" value="1"/>
</dbReference>
<dbReference type="Proteomes" id="UP000070520">
    <property type="component" value="Unassembled WGS sequence"/>
</dbReference>
<dbReference type="GO" id="GO:0003824">
    <property type="term" value="F:catalytic activity"/>
    <property type="evidence" value="ECO:0007669"/>
    <property type="project" value="InterPro"/>
</dbReference>
<dbReference type="InterPro" id="IPR034457">
    <property type="entry name" value="Organic_radical-activating"/>
</dbReference>
<evidence type="ECO:0000256" key="3">
    <source>
        <dbReference type="ARBA" id="ARBA00022723"/>
    </source>
</evidence>
<evidence type="ECO:0000256" key="4">
    <source>
        <dbReference type="ARBA" id="ARBA00023004"/>
    </source>
</evidence>
<evidence type="ECO:0000313" key="9">
    <source>
        <dbReference type="Proteomes" id="UP000070520"/>
    </source>
</evidence>
<evidence type="ECO:0000313" key="8">
    <source>
        <dbReference type="EMBL" id="KXA99989.1"/>
    </source>
</evidence>
<dbReference type="Pfam" id="PF04055">
    <property type="entry name" value="Radical_SAM"/>
    <property type="match status" value="1"/>
</dbReference>
<organism evidence="8 9">
    <name type="scientific">candidate division MSBL1 archaeon SCGC-AAA261C02</name>
    <dbReference type="NCBI Taxonomy" id="1698272"/>
    <lineage>
        <taxon>Archaea</taxon>
        <taxon>Methanobacteriati</taxon>
        <taxon>Methanobacteriota</taxon>
        <taxon>candidate division MSBL1</taxon>
    </lineage>
</organism>
<evidence type="ECO:0000256" key="1">
    <source>
        <dbReference type="ARBA" id="ARBA00022485"/>
    </source>
</evidence>
<dbReference type="InterPro" id="IPR007197">
    <property type="entry name" value="rSAM"/>
</dbReference>
<dbReference type="PROSITE" id="PS51918">
    <property type="entry name" value="RADICAL_SAM"/>
    <property type="match status" value="1"/>
</dbReference>
<dbReference type="InterPro" id="IPR016431">
    <property type="entry name" value="Pyrv-formate_lyase-activ_prd"/>
</dbReference>
<dbReference type="GO" id="GO:0051539">
    <property type="term" value="F:4 iron, 4 sulfur cluster binding"/>
    <property type="evidence" value="ECO:0007669"/>
    <property type="project" value="UniProtKB-KW"/>
</dbReference>
<dbReference type="SFLD" id="SFLDG01101">
    <property type="entry name" value="Uncharacterised_Radical_SAM_Su"/>
    <property type="match status" value="1"/>
</dbReference>
<dbReference type="SMART" id="SM00729">
    <property type="entry name" value="Elp3"/>
    <property type="match status" value="1"/>
</dbReference>
<dbReference type="SFLD" id="SFLDS00029">
    <property type="entry name" value="Radical_SAM"/>
    <property type="match status" value="1"/>
</dbReference>
<dbReference type="GO" id="GO:0046872">
    <property type="term" value="F:metal ion binding"/>
    <property type="evidence" value="ECO:0007669"/>
    <property type="project" value="UniProtKB-KW"/>
</dbReference>
<comment type="cofactor">
    <cofactor evidence="6">
        <name>[4Fe-4S] cluster</name>
        <dbReference type="ChEBI" id="CHEBI:49883"/>
    </cofactor>
    <text evidence="6">Binds 1 [4Fe-4S] cluster. The cluster is coordinated with 3 cysteines and an exchangeable S-adenosyl-L-methionine.</text>
</comment>
<protein>
    <submittedName>
        <fullName evidence="8">Radical SAM protein</fullName>
    </submittedName>
</protein>
<dbReference type="EMBL" id="LHXW01000017">
    <property type="protein sequence ID" value="KXA99989.1"/>
    <property type="molecule type" value="Genomic_DNA"/>
</dbReference>
<dbReference type="PANTHER" id="PTHR30352:SF5">
    <property type="entry name" value="PYRUVATE FORMATE-LYASE 1-ACTIVATING ENZYME"/>
    <property type="match status" value="1"/>
</dbReference>
<keyword evidence="4 6" id="KW-0408">Iron</keyword>
<dbReference type="InterPro" id="IPR058240">
    <property type="entry name" value="rSAM_sf"/>
</dbReference>
<feature type="binding site" evidence="6">
    <location>
        <position position="90"/>
    </location>
    <ligand>
        <name>[4Fe-4S] cluster</name>
        <dbReference type="ChEBI" id="CHEBI:49883"/>
        <note>4Fe-4S-S-AdoMet</note>
    </ligand>
</feature>
<comment type="caution">
    <text evidence="8">The sequence shown here is derived from an EMBL/GenBank/DDBJ whole genome shotgun (WGS) entry which is preliminary data.</text>
</comment>
<keyword evidence="3 6" id="KW-0479">Metal-binding</keyword>
<keyword evidence="9" id="KW-1185">Reference proteome</keyword>
<keyword evidence="1" id="KW-0004">4Fe-4S</keyword>
<dbReference type="PANTHER" id="PTHR30352">
    <property type="entry name" value="PYRUVATE FORMATE-LYASE-ACTIVATING ENZYME"/>
    <property type="match status" value="1"/>
</dbReference>
<dbReference type="SUPFAM" id="SSF102114">
    <property type="entry name" value="Radical SAM enzymes"/>
    <property type="match status" value="1"/>
</dbReference>
<feature type="domain" description="Radical SAM core" evidence="7">
    <location>
        <begin position="68"/>
        <end position="283"/>
    </location>
</feature>
<dbReference type="PATRIC" id="fig|1698272.3.peg.225"/>
<keyword evidence="5 6" id="KW-0411">Iron-sulfur</keyword>
<accession>A0A133V0M6</accession>
<reference evidence="8 9" key="1">
    <citation type="journal article" date="2016" name="Sci. Rep.">
        <title>Metabolic traits of an uncultured archaeal lineage -MSBL1- from brine pools of the Red Sea.</title>
        <authorList>
            <person name="Mwirichia R."/>
            <person name="Alam I."/>
            <person name="Rashid M."/>
            <person name="Vinu M."/>
            <person name="Ba-Alawi W."/>
            <person name="Anthony Kamau A."/>
            <person name="Kamanda Ngugi D."/>
            <person name="Goker M."/>
            <person name="Klenk H.P."/>
            <person name="Bajic V."/>
            <person name="Stingl U."/>
        </authorList>
    </citation>
    <scope>NUCLEOTIDE SEQUENCE [LARGE SCALE GENOMIC DNA]</scope>
    <source>
        <strain evidence="8">SCGC-AAA261C02</strain>
    </source>
</reference>
<dbReference type="NCBIfam" id="TIGR04337">
    <property type="entry name" value="AmmeMemoSam_rS"/>
    <property type="match status" value="1"/>
</dbReference>
<dbReference type="PIRSF" id="PIRSF004869">
    <property type="entry name" value="PflX_prd"/>
    <property type="match status" value="1"/>
</dbReference>
<proteinExistence type="predicted"/>
<gene>
    <name evidence="8" type="ORF">AKJ42_02065</name>
</gene>
<evidence type="ECO:0000256" key="6">
    <source>
        <dbReference type="PIRSR" id="PIRSR004869-50"/>
    </source>
</evidence>
<dbReference type="AlphaFoldDB" id="A0A133V0M6"/>
<evidence type="ECO:0000259" key="7">
    <source>
        <dbReference type="PROSITE" id="PS51918"/>
    </source>
</evidence>
<sequence length="340" mass="38587">MKKPAKYWEEMPDNNVRCTLCPRKCVITPGKIGYCQARKNENGELFTMVYGEATSLTPDPIEKKPLYHFYPGTRVFSMSTAGCNFECKHCQNWTISQSSVEEIGTEQVTPEQVVEYTQRSDSQGVAYTYGEPAIWFEFCLDAAKLVHKAGLYNVYVANGYMELDAWKEIKPYLDAMNVDVKAFDDEFYQKVCGAPSVQPVLDTCEWAVENGVHLEVTNLVIPGENDDPEQIRELCQWVANDLNPSVPIHFSRFHPMYKMMDKSSTPVETLEKALKIAKEEGLKHIYIGNVPSHEADNTYCPKCGELLIRRRGFSVSEYKLEDHNCPKCGAEINIVGEYAP</sequence>
<dbReference type="InterPro" id="IPR006638">
    <property type="entry name" value="Elp3/MiaA/NifB-like_rSAM"/>
</dbReference>
<feature type="binding site" evidence="6">
    <location>
        <position position="87"/>
    </location>
    <ligand>
        <name>[4Fe-4S] cluster</name>
        <dbReference type="ChEBI" id="CHEBI:49883"/>
        <note>4Fe-4S-S-AdoMet</note>
    </ligand>
</feature>
<dbReference type="InterPro" id="IPR027596">
    <property type="entry name" value="AmmeMemoSam_rS"/>
</dbReference>
<dbReference type="InterPro" id="IPR013785">
    <property type="entry name" value="Aldolase_TIM"/>
</dbReference>
<name>A0A133V0M6_9EURY</name>